<protein>
    <submittedName>
        <fullName evidence="1">Uncharacterized protein</fullName>
    </submittedName>
</protein>
<evidence type="ECO:0000313" key="2">
    <source>
        <dbReference type="Proteomes" id="UP000242088"/>
    </source>
</evidence>
<comment type="caution">
    <text evidence="1">The sequence shown here is derived from an EMBL/GenBank/DDBJ whole genome shotgun (WGS) entry which is preliminary data.</text>
</comment>
<proteinExistence type="predicted"/>
<dbReference type="Proteomes" id="UP000242088">
    <property type="component" value="Unassembled WGS sequence"/>
</dbReference>
<gene>
    <name evidence="1" type="ORF">BUY47_04680</name>
</gene>
<accession>A0ABX5I2S5</accession>
<reference evidence="1 2" key="1">
    <citation type="journal article" date="2016" name="Front. Microbiol.">
        <title>Comprehensive Phylogenetic Analysis of Bovine Non-aureus Staphylococci Species Based on Whole-Genome Sequencing.</title>
        <authorList>
            <person name="Naushad S."/>
            <person name="Barkema H.W."/>
            <person name="Luby C."/>
            <person name="Condas L.A."/>
            <person name="Nobrega D.B."/>
            <person name="Carson D.A."/>
            <person name="De Buck J."/>
        </authorList>
    </citation>
    <scope>NUCLEOTIDE SEQUENCE [LARGE SCALE GENOMIC DNA]</scope>
    <source>
        <strain evidence="1 2">SNUC 1409</strain>
    </source>
</reference>
<evidence type="ECO:0000313" key="1">
    <source>
        <dbReference type="EMBL" id="PTF14716.1"/>
    </source>
</evidence>
<name>A0ABX5I2S5_9STAP</name>
<keyword evidence="2" id="KW-1185">Reference proteome</keyword>
<dbReference type="EMBL" id="PYZI01000003">
    <property type="protein sequence ID" value="PTF14716.1"/>
    <property type="molecule type" value="Genomic_DNA"/>
</dbReference>
<sequence length="84" mass="10269">MYFSDELFLKEIEFYNTVYVDNINYLKSVQKSISTDYNTDLINNLISINYKHKQVHYRNFKDQLESEISGKLKQKNFKDWFKLK</sequence>
<organism evidence="1 2">
    <name type="scientific">Staphylococcus devriesei</name>
    <dbReference type="NCBI Taxonomy" id="586733"/>
    <lineage>
        <taxon>Bacteria</taxon>
        <taxon>Bacillati</taxon>
        <taxon>Bacillota</taxon>
        <taxon>Bacilli</taxon>
        <taxon>Bacillales</taxon>
        <taxon>Staphylococcaceae</taxon>
        <taxon>Staphylococcus</taxon>
    </lineage>
</organism>